<feature type="chain" id="PRO_5034192704" description="Immunoglobulin V-set domain-containing protein" evidence="1">
    <location>
        <begin position="21"/>
        <end position="129"/>
    </location>
</feature>
<dbReference type="InterPro" id="IPR036179">
    <property type="entry name" value="Ig-like_dom_sf"/>
</dbReference>
<sequence>MSLACTTLASFLLIFIVSNAGTVSQKTKVVWGAVDQDVNLDIHDFQINDSVDDIRWYRNEEKIAQLQKGKAPYQRKDTYRILANGTLKIKDLKRNDKGIYWVNVYAMDGKNMLDRKFDLNIQGKSLSPK</sequence>
<dbReference type="GeneTree" id="ENSGT00960000186961"/>
<dbReference type="Ensembl" id="ENSCWAT00000003778.1">
    <property type="protein sequence ID" value="ENSCWAP00000003484.1"/>
    <property type="gene ID" value="ENSCWAG00000002742.1"/>
</dbReference>
<keyword evidence="1" id="KW-0732">Signal</keyword>
<dbReference type="InterPro" id="IPR013783">
    <property type="entry name" value="Ig-like_fold"/>
</dbReference>
<name>A0A8C3YD24_9CETA</name>
<organism evidence="3 4">
    <name type="scientific">Catagonus wagneri</name>
    <name type="common">Chacoan peccary</name>
    <dbReference type="NCBI Taxonomy" id="51154"/>
    <lineage>
        <taxon>Eukaryota</taxon>
        <taxon>Metazoa</taxon>
        <taxon>Chordata</taxon>
        <taxon>Craniata</taxon>
        <taxon>Vertebrata</taxon>
        <taxon>Euteleostomi</taxon>
        <taxon>Mammalia</taxon>
        <taxon>Eutheria</taxon>
        <taxon>Laurasiatheria</taxon>
        <taxon>Artiodactyla</taxon>
        <taxon>Suina</taxon>
        <taxon>Tayassuidae</taxon>
        <taxon>Catagonus</taxon>
    </lineage>
</organism>
<dbReference type="AlphaFoldDB" id="A0A8C3YD24"/>
<dbReference type="PRINTS" id="PR01870">
    <property type="entry name" value="CD2ANTIGEN"/>
</dbReference>
<feature type="domain" description="Immunoglobulin V-set" evidence="2">
    <location>
        <begin position="27"/>
        <end position="121"/>
    </location>
</feature>
<proteinExistence type="predicted"/>
<evidence type="ECO:0000313" key="4">
    <source>
        <dbReference type="Proteomes" id="UP000694540"/>
    </source>
</evidence>
<accession>A0A8C3YD24</accession>
<protein>
    <recommendedName>
        <fullName evidence="2">Immunoglobulin V-set domain-containing protein</fullName>
    </recommendedName>
</protein>
<reference evidence="3" key="1">
    <citation type="submission" date="2025-08" db="UniProtKB">
        <authorList>
            <consortium name="Ensembl"/>
        </authorList>
    </citation>
    <scope>IDENTIFICATION</scope>
</reference>
<keyword evidence="4" id="KW-1185">Reference proteome</keyword>
<dbReference type="Gene3D" id="2.60.40.10">
    <property type="entry name" value="Immunoglobulins"/>
    <property type="match status" value="1"/>
</dbReference>
<feature type="signal peptide" evidence="1">
    <location>
        <begin position="1"/>
        <end position="20"/>
    </location>
</feature>
<dbReference type="Pfam" id="PF07686">
    <property type="entry name" value="V-set"/>
    <property type="match status" value="1"/>
</dbReference>
<evidence type="ECO:0000313" key="3">
    <source>
        <dbReference type="Ensembl" id="ENSCWAP00000003484.1"/>
    </source>
</evidence>
<evidence type="ECO:0000256" key="1">
    <source>
        <dbReference type="SAM" id="SignalP"/>
    </source>
</evidence>
<evidence type="ECO:0000259" key="2">
    <source>
        <dbReference type="Pfam" id="PF07686"/>
    </source>
</evidence>
<dbReference type="Proteomes" id="UP000694540">
    <property type="component" value="Unplaced"/>
</dbReference>
<dbReference type="InterPro" id="IPR015632">
    <property type="entry name" value="CD2"/>
</dbReference>
<dbReference type="SUPFAM" id="SSF48726">
    <property type="entry name" value="Immunoglobulin"/>
    <property type="match status" value="1"/>
</dbReference>
<dbReference type="InterPro" id="IPR013106">
    <property type="entry name" value="Ig_V-set"/>
</dbReference>
<reference evidence="3" key="2">
    <citation type="submission" date="2025-09" db="UniProtKB">
        <authorList>
            <consortium name="Ensembl"/>
        </authorList>
    </citation>
    <scope>IDENTIFICATION</scope>
</reference>